<dbReference type="HAMAP" id="MF_01207">
    <property type="entry name" value="MsrQ"/>
    <property type="match status" value="1"/>
</dbReference>
<keyword evidence="8" id="KW-0479">Metal-binding</keyword>
<dbReference type="PANTHER" id="PTHR36964">
    <property type="entry name" value="PROTEIN-METHIONINE-SULFOXIDE REDUCTASE HEME-BINDING SUBUNIT MSRQ"/>
    <property type="match status" value="1"/>
</dbReference>
<organism evidence="10 11">
    <name type="scientific">Alteromonas hispanica</name>
    <dbReference type="NCBI Taxonomy" id="315421"/>
    <lineage>
        <taxon>Bacteria</taxon>
        <taxon>Pseudomonadati</taxon>
        <taxon>Pseudomonadota</taxon>
        <taxon>Gammaproteobacteria</taxon>
        <taxon>Alteromonadales</taxon>
        <taxon>Alteromonadaceae</taxon>
        <taxon>Alteromonas/Salinimonas group</taxon>
        <taxon>Alteromonas</taxon>
    </lineage>
</organism>
<protein>
    <recommendedName>
        <fullName evidence="8">Protein-methionine-sulfoxide reductase heme-binding subunit MsrQ</fullName>
    </recommendedName>
    <alternativeName>
        <fullName evidence="8">Flavocytochrome MsrQ</fullName>
    </alternativeName>
</protein>
<reference evidence="10 11" key="1">
    <citation type="submission" date="2020-01" db="EMBL/GenBank/DDBJ databases">
        <title>Genomes of bacteria type strains.</title>
        <authorList>
            <person name="Chen J."/>
            <person name="Zhu S."/>
            <person name="Yang J."/>
        </authorList>
    </citation>
    <scope>NUCLEOTIDE SEQUENCE [LARGE SCALE GENOMIC DNA]</scope>
    <source>
        <strain evidence="10 11">LMG 22958</strain>
    </source>
</reference>
<evidence type="ECO:0000256" key="1">
    <source>
        <dbReference type="ARBA" id="ARBA00004141"/>
    </source>
</evidence>
<evidence type="ECO:0000256" key="4">
    <source>
        <dbReference type="ARBA" id="ARBA00022692"/>
    </source>
</evidence>
<name>A0A6L9MQ05_9ALTE</name>
<evidence type="ECO:0000256" key="6">
    <source>
        <dbReference type="ARBA" id="ARBA00023004"/>
    </source>
</evidence>
<comment type="subcellular location">
    <subcellularLocation>
        <location evidence="8">Cell membrane</location>
        <topology evidence="8">Multi-pass membrane protein</topology>
    </subcellularLocation>
    <subcellularLocation>
        <location evidence="1">Membrane</location>
        <topology evidence="1">Multi-pass membrane protein</topology>
    </subcellularLocation>
</comment>
<evidence type="ECO:0000256" key="2">
    <source>
        <dbReference type="ARBA" id="ARBA00022448"/>
    </source>
</evidence>
<dbReference type="GO" id="GO:0020037">
    <property type="term" value="F:heme binding"/>
    <property type="evidence" value="ECO:0007669"/>
    <property type="project" value="UniProtKB-UniRule"/>
</dbReference>
<feature type="transmembrane region" description="Helical" evidence="8">
    <location>
        <begin position="185"/>
        <end position="204"/>
    </location>
</feature>
<dbReference type="GO" id="GO:0016679">
    <property type="term" value="F:oxidoreductase activity, acting on diphenols and related substances as donors"/>
    <property type="evidence" value="ECO:0007669"/>
    <property type="project" value="TreeGrafter"/>
</dbReference>
<evidence type="ECO:0000313" key="10">
    <source>
        <dbReference type="EMBL" id="NDW20228.1"/>
    </source>
</evidence>
<feature type="transmembrane region" description="Helical" evidence="8">
    <location>
        <begin position="156"/>
        <end position="173"/>
    </location>
</feature>
<keyword evidence="3 8" id="KW-0349">Heme</keyword>
<dbReference type="GO" id="GO:0005886">
    <property type="term" value="C:plasma membrane"/>
    <property type="evidence" value="ECO:0007669"/>
    <property type="project" value="UniProtKB-SubCell"/>
</dbReference>
<evidence type="ECO:0000256" key="3">
    <source>
        <dbReference type="ARBA" id="ARBA00022617"/>
    </source>
</evidence>
<comment type="subunit">
    <text evidence="8">Heterodimer of a catalytic subunit (MsrP) and a heme-binding subunit (MsrQ).</text>
</comment>
<comment type="similarity">
    <text evidence="8">Belongs to the MsrQ family.</text>
</comment>
<dbReference type="AlphaFoldDB" id="A0A6L9MQ05"/>
<dbReference type="InterPro" id="IPR013130">
    <property type="entry name" value="Fe3_Rdtase_TM_dom"/>
</dbReference>
<keyword evidence="7 8" id="KW-0472">Membrane</keyword>
<dbReference type="RefSeq" id="WP_163109944.1">
    <property type="nucleotide sequence ID" value="NZ_JAAAWP010000001.1"/>
</dbReference>
<comment type="function">
    <text evidence="8">Part of the MsrPQ system that repairs oxidized periplasmic proteins containing methionine sulfoxide residues (Met-O), using respiratory chain electrons. Thus protects these proteins from oxidative-stress damage caused by reactive species of oxygen and chlorine generated by the host defense mechanisms. MsrPQ is essential for the maintenance of envelope integrity under bleach stress, rescuing a wide series of structurally unrelated periplasmic proteins from methionine oxidation. MsrQ provides electrons for reduction to the reductase catalytic subunit MsrP, using the quinone pool of the respiratory chain.</text>
</comment>
<keyword evidence="6 8" id="KW-0408">Iron</keyword>
<feature type="transmembrane region" description="Helical" evidence="8">
    <location>
        <begin position="58"/>
        <end position="75"/>
    </location>
</feature>
<proteinExistence type="inferred from homology"/>
<sequence length="223" mass="25876">MIANKKLLRLSPFARRCIKSIIHCVALGYIVWLFYAGITDSLGADPVNTLLNETGIWAIHLLFITLLLSPLAKWLKSPAPIQFRRMLGIYVFVYALAHFSTYILFELQLDMTLVLSEIISRPYIIVGMLAILLLMALTATSFNLIRRKMGKRWQQLHNTIYAILPLALLHFSWSQKTFWQEPIWYWLVGIIILIPRVKHGLSTFRRKQLRQKKLQEKKLSNAA</sequence>
<keyword evidence="5 8" id="KW-1133">Transmembrane helix</keyword>
<keyword evidence="8" id="KW-0285">Flavoprotein</keyword>
<feature type="transmembrane region" description="Helical" evidence="8">
    <location>
        <begin position="87"/>
        <end position="105"/>
    </location>
</feature>
<keyword evidence="8" id="KW-0288">FMN</keyword>
<dbReference type="GO" id="GO:0046872">
    <property type="term" value="F:metal ion binding"/>
    <property type="evidence" value="ECO:0007669"/>
    <property type="project" value="UniProtKB-KW"/>
</dbReference>
<dbReference type="PANTHER" id="PTHR36964:SF1">
    <property type="entry name" value="PROTEIN-METHIONINE-SULFOXIDE REDUCTASE HEME-BINDING SUBUNIT MSRQ"/>
    <property type="match status" value="1"/>
</dbReference>
<keyword evidence="8" id="KW-0249">Electron transport</keyword>
<feature type="domain" description="Ferric oxidoreductase" evidence="9">
    <location>
        <begin position="54"/>
        <end position="167"/>
    </location>
</feature>
<keyword evidence="2 8" id="KW-0813">Transport</keyword>
<evidence type="ECO:0000313" key="11">
    <source>
        <dbReference type="Proteomes" id="UP000478837"/>
    </source>
</evidence>
<evidence type="ECO:0000259" key="9">
    <source>
        <dbReference type="Pfam" id="PF01794"/>
    </source>
</evidence>
<dbReference type="Proteomes" id="UP000478837">
    <property type="component" value="Unassembled WGS sequence"/>
</dbReference>
<feature type="transmembrane region" description="Helical" evidence="8">
    <location>
        <begin position="125"/>
        <end position="144"/>
    </location>
</feature>
<keyword evidence="11" id="KW-1185">Reference proteome</keyword>
<evidence type="ECO:0000256" key="8">
    <source>
        <dbReference type="HAMAP-Rule" id="MF_01207"/>
    </source>
</evidence>
<comment type="cofactor">
    <cofactor evidence="8">
        <name>FMN</name>
        <dbReference type="ChEBI" id="CHEBI:58210"/>
    </cofactor>
    <text evidence="8">Binds 1 FMN per subunit.</text>
</comment>
<keyword evidence="4 8" id="KW-0812">Transmembrane</keyword>
<dbReference type="GO" id="GO:0030091">
    <property type="term" value="P:protein repair"/>
    <property type="evidence" value="ECO:0007669"/>
    <property type="project" value="UniProtKB-UniRule"/>
</dbReference>
<accession>A0A6L9MQ05</accession>
<dbReference type="InterPro" id="IPR022837">
    <property type="entry name" value="MsrQ-like"/>
</dbReference>
<evidence type="ECO:0000256" key="5">
    <source>
        <dbReference type="ARBA" id="ARBA00022989"/>
    </source>
</evidence>
<evidence type="ECO:0000256" key="7">
    <source>
        <dbReference type="ARBA" id="ARBA00023136"/>
    </source>
</evidence>
<feature type="transmembrane region" description="Helical" evidence="8">
    <location>
        <begin position="21"/>
        <end position="38"/>
    </location>
</feature>
<dbReference type="GO" id="GO:0010181">
    <property type="term" value="F:FMN binding"/>
    <property type="evidence" value="ECO:0007669"/>
    <property type="project" value="UniProtKB-UniRule"/>
</dbReference>
<dbReference type="EMBL" id="JAAAWP010000001">
    <property type="protein sequence ID" value="NDW20228.1"/>
    <property type="molecule type" value="Genomic_DNA"/>
</dbReference>
<comment type="cofactor">
    <cofactor evidence="8">
        <name>heme b</name>
        <dbReference type="ChEBI" id="CHEBI:60344"/>
    </cofactor>
    <text evidence="8">Binds 1 heme b (iron(II)-protoporphyrin IX) group per subunit.</text>
</comment>
<dbReference type="Pfam" id="PF01794">
    <property type="entry name" value="Ferric_reduct"/>
    <property type="match status" value="1"/>
</dbReference>
<keyword evidence="8" id="KW-1003">Cell membrane</keyword>
<dbReference type="GO" id="GO:0009055">
    <property type="term" value="F:electron transfer activity"/>
    <property type="evidence" value="ECO:0007669"/>
    <property type="project" value="UniProtKB-UniRule"/>
</dbReference>
<comment type="caution">
    <text evidence="10">The sequence shown here is derived from an EMBL/GenBank/DDBJ whole genome shotgun (WGS) entry which is preliminary data.</text>
</comment>
<gene>
    <name evidence="8" type="primary">msrQ</name>
    <name evidence="10" type="ORF">GTW09_01600</name>
</gene>